<organism evidence="1">
    <name type="scientific">Salmonella enterica subsp. enterica serovar Choleraesuis</name>
    <dbReference type="NCBI Taxonomy" id="119912"/>
    <lineage>
        <taxon>Bacteria</taxon>
        <taxon>Pseudomonadati</taxon>
        <taxon>Pseudomonadota</taxon>
        <taxon>Gammaproteobacteria</taxon>
        <taxon>Enterobacterales</taxon>
        <taxon>Enterobacteriaceae</taxon>
        <taxon>Salmonella</taxon>
    </lineage>
</organism>
<protein>
    <submittedName>
        <fullName evidence="1">Uncharacterized protein</fullName>
    </submittedName>
</protein>
<sequence length="88" mass="10346">YGTYWVASGVTLFKNGDVRPITFTEENKAVRLNWLSNKEWYGFKSRYIVTEFKHDVSKILHQFGSDATVKEIDGAYIIYYKDKRVTIQ</sequence>
<reference evidence="1" key="2">
    <citation type="submission" date="2019-10" db="EMBL/GenBank/DDBJ databases">
        <authorList>
            <consortium name="NCBI Pathogen Detection Project"/>
        </authorList>
    </citation>
    <scope>NUCLEOTIDE SEQUENCE</scope>
    <source>
        <strain evidence="1">Salmonella enterica</strain>
    </source>
</reference>
<dbReference type="AlphaFoldDB" id="A0A6Y1EE13"/>
<proteinExistence type="predicted"/>
<name>A0A6Y1EE13_SALET</name>
<dbReference type="EMBL" id="DAAGMU010000017">
    <property type="protein sequence ID" value="HAB3708914.1"/>
    <property type="molecule type" value="Genomic_DNA"/>
</dbReference>
<evidence type="ECO:0000313" key="1">
    <source>
        <dbReference type="EMBL" id="HAB3708914.1"/>
    </source>
</evidence>
<feature type="non-terminal residue" evidence="1">
    <location>
        <position position="1"/>
    </location>
</feature>
<comment type="caution">
    <text evidence="1">The sequence shown here is derived from an EMBL/GenBank/DDBJ whole genome shotgun (WGS) entry which is preliminary data.</text>
</comment>
<accession>A0A6Y1EE13</accession>
<reference evidence="1" key="1">
    <citation type="journal article" date="2018" name="Genome Biol.">
        <title>SKESA: strategic k-mer extension for scrupulous assemblies.</title>
        <authorList>
            <person name="Souvorov A."/>
            <person name="Agarwala R."/>
            <person name="Lipman D.J."/>
        </authorList>
    </citation>
    <scope>NUCLEOTIDE SEQUENCE</scope>
    <source>
        <strain evidence="1">Salmonella enterica</strain>
    </source>
</reference>
<gene>
    <name evidence="1" type="ORF">GBV40_13290</name>
</gene>